<sequence>MTKGCCQLLWDEIAGHKTVCSSLRRAVEQGNVNHAYMFAGPSGVGKFIVARTFAASILCSKGDCGACNVCRRVMEEKHPDVTVVRPEGKNIRIETIRSIRMDAFKKPVESDHKIYIIKNAERMWEEGASTLLKVIEEPPDNVIFILVTTNVGGVLPTIRSRCQEIRFSNVPADELKAYLMEKKDISPERADLVARLTGGVLGRALDWCDEPWRLTRRDDVIRCAQALRRVDLNQALVLARELYRDVRAPTDELSVAYQDKKSMLTDGTLDGATARRISKELDDECKREQVKEEIRGVKELFSTLAWWYRDILLYGQGARAALLINRDLEREIAEEADALSPVNLLKCIEILGDSMRAAEQNVPAQLNIESALFGLQEALYV</sequence>
<dbReference type="Proteomes" id="UP000233654">
    <property type="component" value="Unassembled WGS sequence"/>
</dbReference>
<dbReference type="SUPFAM" id="SSF52540">
    <property type="entry name" value="P-loop containing nucleoside triphosphate hydrolases"/>
    <property type="match status" value="1"/>
</dbReference>
<dbReference type="GO" id="GO:0008408">
    <property type="term" value="F:3'-5' exonuclease activity"/>
    <property type="evidence" value="ECO:0007669"/>
    <property type="project" value="InterPro"/>
</dbReference>
<organism evidence="1 2">
    <name type="scientific">Candidatus Anoxymicrobium japonicum</name>
    <dbReference type="NCBI Taxonomy" id="2013648"/>
    <lineage>
        <taxon>Bacteria</taxon>
        <taxon>Bacillati</taxon>
        <taxon>Actinomycetota</taxon>
        <taxon>Candidatus Geothermincolia</taxon>
        <taxon>Candidatus Geothermincolales</taxon>
        <taxon>Candidatus Anoxymicrobiaceae</taxon>
        <taxon>Candidatus Anoxymicrobium</taxon>
    </lineage>
</organism>
<dbReference type="InterPro" id="IPR004622">
    <property type="entry name" value="DNA_pol_HolB"/>
</dbReference>
<accession>A0A2N3G3X4</accession>
<dbReference type="InterPro" id="IPR027417">
    <property type="entry name" value="P-loop_NTPase"/>
</dbReference>
<dbReference type="Gene3D" id="3.40.50.300">
    <property type="entry name" value="P-loop containing nucleotide triphosphate hydrolases"/>
    <property type="match status" value="1"/>
</dbReference>
<gene>
    <name evidence="1" type="primary">holB</name>
    <name evidence="1" type="ORF">CVT63_08030</name>
</gene>
<dbReference type="InterPro" id="IPR050238">
    <property type="entry name" value="DNA_Rep/Repair_Clamp_Loader"/>
</dbReference>
<dbReference type="GO" id="GO:0003887">
    <property type="term" value="F:DNA-directed DNA polymerase activity"/>
    <property type="evidence" value="ECO:0007669"/>
    <property type="project" value="InterPro"/>
</dbReference>
<reference evidence="1 2" key="1">
    <citation type="journal article" date="2017" name="ISME J.">
        <title>Potential for microbial H2 and metal transformations associated with novel bacteria and archaea in deep terrestrial subsurface sediments.</title>
        <authorList>
            <person name="Hernsdorf A.W."/>
            <person name="Amano Y."/>
            <person name="Miyakawa K."/>
            <person name="Ise K."/>
            <person name="Suzuki Y."/>
            <person name="Anantharaman K."/>
            <person name="Probst A."/>
            <person name="Burstein D."/>
            <person name="Thomas B.C."/>
            <person name="Banfield J.F."/>
        </authorList>
    </citation>
    <scope>NUCLEOTIDE SEQUENCE [LARGE SCALE GENOMIC DNA]</scope>
    <source>
        <strain evidence="1">HGW-Actinobacteria-3</strain>
    </source>
</reference>
<name>A0A2N3G3X4_9ACTN</name>
<comment type="caution">
    <text evidence="1">The sequence shown here is derived from an EMBL/GenBank/DDBJ whole genome shotgun (WGS) entry which is preliminary data.</text>
</comment>
<dbReference type="EMBL" id="PHEX01000101">
    <property type="protein sequence ID" value="PKQ27433.1"/>
    <property type="molecule type" value="Genomic_DNA"/>
</dbReference>
<dbReference type="GO" id="GO:0006261">
    <property type="term" value="P:DNA-templated DNA replication"/>
    <property type="evidence" value="ECO:0007669"/>
    <property type="project" value="TreeGrafter"/>
</dbReference>
<dbReference type="PANTHER" id="PTHR11669">
    <property type="entry name" value="REPLICATION FACTOR C / DNA POLYMERASE III GAMMA-TAU SUBUNIT"/>
    <property type="match status" value="1"/>
</dbReference>
<protein>
    <submittedName>
        <fullName evidence="1">DNA polymerase III subunit delta</fullName>
    </submittedName>
</protein>
<evidence type="ECO:0000313" key="2">
    <source>
        <dbReference type="Proteomes" id="UP000233654"/>
    </source>
</evidence>
<dbReference type="PANTHER" id="PTHR11669:SF8">
    <property type="entry name" value="DNA POLYMERASE III SUBUNIT DELTA"/>
    <property type="match status" value="1"/>
</dbReference>
<dbReference type="Pfam" id="PF13177">
    <property type="entry name" value="DNA_pol3_delta2"/>
    <property type="match status" value="1"/>
</dbReference>
<evidence type="ECO:0000313" key="1">
    <source>
        <dbReference type="EMBL" id="PKQ27433.1"/>
    </source>
</evidence>
<dbReference type="NCBIfam" id="TIGR00678">
    <property type="entry name" value="holB"/>
    <property type="match status" value="1"/>
</dbReference>
<proteinExistence type="predicted"/>
<dbReference type="AlphaFoldDB" id="A0A2N3G3X4"/>